<keyword evidence="2" id="KW-1185">Reference proteome</keyword>
<gene>
    <name evidence="1" type="ORF">QA636_35290</name>
</gene>
<protein>
    <recommendedName>
        <fullName evidence="3">Aspartate/glutamate racemase family protein</fullName>
    </recommendedName>
</protein>
<evidence type="ECO:0000313" key="2">
    <source>
        <dbReference type="Proteomes" id="UP001221546"/>
    </source>
</evidence>
<reference evidence="1 2" key="1">
    <citation type="submission" date="2023-04" db="EMBL/GenBank/DDBJ databases">
        <title>Australian commercial rhizobial inoculants.</title>
        <authorList>
            <person name="Kohlmeier M.G."/>
            <person name="O'Hara G.W."/>
            <person name="Colombi E."/>
            <person name="Ramsay J.P."/>
            <person name="Terpolilli J."/>
        </authorList>
    </citation>
    <scope>NUCLEOTIDE SEQUENCE [LARGE SCALE GENOMIC DNA]</scope>
    <source>
        <strain evidence="1 2">CB627</strain>
    </source>
</reference>
<name>A0ABY8JF84_9BRAD</name>
<proteinExistence type="predicted"/>
<organism evidence="1 2">
    <name type="scientific">Bradyrhizobium brasilense</name>
    <dbReference type="NCBI Taxonomy" id="1419277"/>
    <lineage>
        <taxon>Bacteria</taxon>
        <taxon>Pseudomonadati</taxon>
        <taxon>Pseudomonadota</taxon>
        <taxon>Alphaproteobacteria</taxon>
        <taxon>Hyphomicrobiales</taxon>
        <taxon>Nitrobacteraceae</taxon>
        <taxon>Bradyrhizobium</taxon>
    </lineage>
</organism>
<dbReference type="EMBL" id="CP121646">
    <property type="protein sequence ID" value="WFU62658.1"/>
    <property type="molecule type" value="Genomic_DNA"/>
</dbReference>
<dbReference type="RefSeq" id="WP_310885315.1">
    <property type="nucleotide sequence ID" value="NZ_CP121646.1"/>
</dbReference>
<sequence>MWLAQQAHTIIQNQRTPEALVALQTLRSLGVLTLEVGLPAGATPPTPRPGSLLNPTTFDFPIITETVAEAWPDTVVRGDPSLEPAYIAAARSLVKRGAVAISSNCGFSIRHQGAVAASVNVPVVMSSLLLAPALLRQLSPAAKLAVVTADSTHCGEDLLGISDQGERKRVVIGGIEGGKLLQNEMKRPPSPTDVADIQADVAACVARLRAAHPEIEALLFECTAFPLVTSAIRHMTRLPIYDIVTLCRMTMASIP</sequence>
<accession>A0ABY8JF84</accession>
<evidence type="ECO:0000313" key="1">
    <source>
        <dbReference type="EMBL" id="WFU62658.1"/>
    </source>
</evidence>
<dbReference type="Proteomes" id="UP001221546">
    <property type="component" value="Chromosome"/>
</dbReference>
<evidence type="ECO:0008006" key="3">
    <source>
        <dbReference type="Google" id="ProtNLM"/>
    </source>
</evidence>